<feature type="compositionally biased region" description="Basic and acidic residues" evidence="3">
    <location>
        <begin position="77"/>
        <end position="91"/>
    </location>
</feature>
<evidence type="ECO:0000256" key="2">
    <source>
        <dbReference type="PROSITE-ProRule" id="PRU00176"/>
    </source>
</evidence>
<dbReference type="Proteomes" id="UP000887540">
    <property type="component" value="Unplaced"/>
</dbReference>
<dbReference type="InterPro" id="IPR000504">
    <property type="entry name" value="RRM_dom"/>
</dbReference>
<feature type="domain" description="RRM" evidence="4">
    <location>
        <begin position="5"/>
        <end position="74"/>
    </location>
</feature>
<dbReference type="WBParaSite" id="ACRNAN_scaffold12133.g30860.t1">
    <property type="protein sequence ID" value="ACRNAN_scaffold12133.g30860.t1"/>
    <property type="gene ID" value="ACRNAN_scaffold12133.g30860"/>
</dbReference>
<name>A0A914CN10_9BILA</name>
<keyword evidence="5" id="KW-1185">Reference proteome</keyword>
<dbReference type="PANTHER" id="PTHR23003:SF51">
    <property type="entry name" value="SERINE-ARGININE PROTEIN 55"/>
    <property type="match status" value="1"/>
</dbReference>
<proteinExistence type="predicted"/>
<evidence type="ECO:0000313" key="6">
    <source>
        <dbReference type="WBParaSite" id="ACRNAN_scaffold12133.g30860.t1"/>
    </source>
</evidence>
<dbReference type="GO" id="GO:0005634">
    <property type="term" value="C:nucleus"/>
    <property type="evidence" value="ECO:0007669"/>
    <property type="project" value="TreeGrafter"/>
</dbReference>
<feature type="region of interest" description="Disordered" evidence="3">
    <location>
        <begin position="189"/>
        <end position="245"/>
    </location>
</feature>
<dbReference type="SUPFAM" id="SSF54928">
    <property type="entry name" value="RNA-binding domain, RBD"/>
    <property type="match status" value="1"/>
</dbReference>
<sequence length="245" mass="28353">MANDSRVFIGRLPHDARERDIDKLFQDFKIREINLKQGYGFVDLDSPRDAEDACYELNGKTLSGSRIVVEMSKPKRRYDDDHGRGRDRYDNRGGGYGGRRNEYGRGRGGGRPGGPYSTKYRCVIENLSHNLDWKDLKDMFTGTTYADAHKKRGGEGIIHFETYEDLKRAIKEYDGKEVEGKRIRLIDDTDREGRHRARSRSTRSRSHTRSPRKDRSRSRSPRKDRSHSRSPANNRSRSRSAASRD</sequence>
<organism evidence="5 6">
    <name type="scientific">Acrobeloides nanus</name>
    <dbReference type="NCBI Taxonomy" id="290746"/>
    <lineage>
        <taxon>Eukaryota</taxon>
        <taxon>Metazoa</taxon>
        <taxon>Ecdysozoa</taxon>
        <taxon>Nematoda</taxon>
        <taxon>Chromadorea</taxon>
        <taxon>Rhabditida</taxon>
        <taxon>Tylenchina</taxon>
        <taxon>Cephalobomorpha</taxon>
        <taxon>Cephaloboidea</taxon>
        <taxon>Cephalobidae</taxon>
        <taxon>Acrobeloides</taxon>
    </lineage>
</organism>
<keyword evidence="1 2" id="KW-0694">RNA-binding</keyword>
<dbReference type="AlphaFoldDB" id="A0A914CN10"/>
<feature type="compositionally biased region" description="Low complexity" evidence="3">
    <location>
        <begin position="229"/>
        <end position="245"/>
    </location>
</feature>
<dbReference type="InterPro" id="IPR050374">
    <property type="entry name" value="RRT5_SRSF_SR"/>
</dbReference>
<dbReference type="GO" id="GO:0003729">
    <property type="term" value="F:mRNA binding"/>
    <property type="evidence" value="ECO:0007669"/>
    <property type="project" value="TreeGrafter"/>
</dbReference>
<protein>
    <submittedName>
        <fullName evidence="6">RRM domain-containing protein</fullName>
    </submittedName>
</protein>
<dbReference type="GO" id="GO:0005737">
    <property type="term" value="C:cytoplasm"/>
    <property type="evidence" value="ECO:0007669"/>
    <property type="project" value="TreeGrafter"/>
</dbReference>
<evidence type="ECO:0000256" key="3">
    <source>
        <dbReference type="SAM" id="MobiDB-lite"/>
    </source>
</evidence>
<accession>A0A914CN10</accession>
<evidence type="ECO:0000256" key="1">
    <source>
        <dbReference type="ARBA" id="ARBA00022884"/>
    </source>
</evidence>
<dbReference type="Pfam" id="PF00076">
    <property type="entry name" value="RRM_1"/>
    <property type="match status" value="2"/>
</dbReference>
<dbReference type="PANTHER" id="PTHR23003">
    <property type="entry name" value="RNA RECOGNITION MOTIF RRM DOMAIN CONTAINING PROTEIN"/>
    <property type="match status" value="1"/>
</dbReference>
<feature type="domain" description="RRM" evidence="4">
    <location>
        <begin position="120"/>
        <end position="185"/>
    </location>
</feature>
<dbReference type="InterPro" id="IPR012677">
    <property type="entry name" value="Nucleotide-bd_a/b_plait_sf"/>
</dbReference>
<evidence type="ECO:0000313" key="5">
    <source>
        <dbReference type="Proteomes" id="UP000887540"/>
    </source>
</evidence>
<evidence type="ECO:0000259" key="4">
    <source>
        <dbReference type="PROSITE" id="PS50102"/>
    </source>
</evidence>
<dbReference type="Gene3D" id="3.30.70.330">
    <property type="match status" value="2"/>
</dbReference>
<feature type="region of interest" description="Disordered" evidence="3">
    <location>
        <begin position="75"/>
        <end position="113"/>
    </location>
</feature>
<feature type="compositionally biased region" description="Basic residues" evidence="3">
    <location>
        <begin position="194"/>
        <end position="228"/>
    </location>
</feature>
<dbReference type="PROSITE" id="PS50102">
    <property type="entry name" value="RRM"/>
    <property type="match status" value="2"/>
</dbReference>
<reference evidence="6" key="1">
    <citation type="submission" date="2022-11" db="UniProtKB">
        <authorList>
            <consortium name="WormBaseParasite"/>
        </authorList>
    </citation>
    <scope>IDENTIFICATION</scope>
</reference>
<dbReference type="SMART" id="SM00360">
    <property type="entry name" value="RRM"/>
    <property type="match status" value="2"/>
</dbReference>
<dbReference type="InterPro" id="IPR035979">
    <property type="entry name" value="RBD_domain_sf"/>
</dbReference>